<keyword evidence="3" id="KW-1003">Cell membrane</keyword>
<dbReference type="GO" id="GO:0005886">
    <property type="term" value="C:plasma membrane"/>
    <property type="evidence" value="ECO:0007669"/>
    <property type="project" value="UniProtKB-SubCell"/>
</dbReference>
<dbReference type="Proteomes" id="UP000229740">
    <property type="component" value="Unassembled WGS sequence"/>
</dbReference>
<evidence type="ECO:0000256" key="6">
    <source>
        <dbReference type="ARBA" id="ARBA00023136"/>
    </source>
</evidence>
<comment type="similarity">
    <text evidence="7">Belongs to the binding-protein-dependent transport system permease family.</text>
</comment>
<evidence type="ECO:0000256" key="4">
    <source>
        <dbReference type="ARBA" id="ARBA00022692"/>
    </source>
</evidence>
<dbReference type="AlphaFoldDB" id="A0A2G6E8U2"/>
<feature type="transmembrane region" description="Helical" evidence="7">
    <location>
        <begin position="170"/>
        <end position="194"/>
    </location>
</feature>
<proteinExistence type="inferred from homology"/>
<name>A0A2G6E8U2_9BACT</name>
<evidence type="ECO:0000256" key="7">
    <source>
        <dbReference type="RuleBase" id="RU363032"/>
    </source>
</evidence>
<evidence type="ECO:0000256" key="1">
    <source>
        <dbReference type="ARBA" id="ARBA00004651"/>
    </source>
</evidence>
<dbReference type="EMBL" id="PDPS01000023">
    <property type="protein sequence ID" value="PID58272.1"/>
    <property type="molecule type" value="Genomic_DNA"/>
</dbReference>
<feature type="transmembrane region" description="Helical" evidence="7">
    <location>
        <begin position="281"/>
        <end position="308"/>
    </location>
</feature>
<dbReference type="InterPro" id="IPR050366">
    <property type="entry name" value="BP-dependent_transpt_permease"/>
</dbReference>
<dbReference type="CDD" id="cd06261">
    <property type="entry name" value="TM_PBP2"/>
    <property type="match status" value="1"/>
</dbReference>
<feature type="transmembrane region" description="Helical" evidence="7">
    <location>
        <begin position="24"/>
        <end position="46"/>
    </location>
</feature>
<evidence type="ECO:0000256" key="3">
    <source>
        <dbReference type="ARBA" id="ARBA00022475"/>
    </source>
</evidence>
<evidence type="ECO:0000256" key="2">
    <source>
        <dbReference type="ARBA" id="ARBA00022448"/>
    </source>
</evidence>
<keyword evidence="5 7" id="KW-1133">Transmembrane helix</keyword>
<keyword evidence="4 7" id="KW-0812">Transmembrane</keyword>
<keyword evidence="6 7" id="KW-0472">Membrane</keyword>
<evidence type="ECO:0000313" key="10">
    <source>
        <dbReference type="Proteomes" id="UP000229740"/>
    </source>
</evidence>
<sequence length="374" mass="42222">MVNVQDPRLRELQFTLSRIFRNPAAIIGFSLMAVFVFIAVTAPILAPPPKGSTDPYLMPHDGFDPTPKAPSGQSYHFTTKRLLNIKRDKEYTFPPDLYKALKRDLKDRRFTSEEDFLSALRDSIGEQAADEYRELIRKHTLSAGHRFGTTSGQYDIYYGIIWGTRTAFKIGIFVIGIALLIGITLGLLAGYFGGWIDEIIMRFVDIMYSIPMLVLAMAIVVSWGRGLDKIMIALALVVWRLYVRLFRAEILTLRERDFIQAARTMGVSNLKIMVKHIFPNAIYPVLIVASMDIGSMVITAAFLSFIGLGAPPGYADWGQMVALARNYILGSPDNPFAYWFTVFFPGMAIVLFVLAWNLIGDALRDAFDPRQRRR</sequence>
<keyword evidence="2 7" id="KW-0813">Transport</keyword>
<dbReference type="SUPFAM" id="SSF161098">
    <property type="entry name" value="MetI-like"/>
    <property type="match status" value="1"/>
</dbReference>
<dbReference type="GO" id="GO:0055085">
    <property type="term" value="P:transmembrane transport"/>
    <property type="evidence" value="ECO:0007669"/>
    <property type="project" value="InterPro"/>
</dbReference>
<feature type="domain" description="ABC transmembrane type-1" evidence="8">
    <location>
        <begin position="164"/>
        <end position="360"/>
    </location>
</feature>
<comment type="subcellular location">
    <subcellularLocation>
        <location evidence="1 7">Cell membrane</location>
        <topology evidence="1 7">Multi-pass membrane protein</topology>
    </subcellularLocation>
</comment>
<protein>
    <submittedName>
        <fullName evidence="9">Peptide ABC transporter permease</fullName>
    </submittedName>
</protein>
<evidence type="ECO:0000313" key="9">
    <source>
        <dbReference type="EMBL" id="PID58272.1"/>
    </source>
</evidence>
<dbReference type="InterPro" id="IPR000515">
    <property type="entry name" value="MetI-like"/>
</dbReference>
<organism evidence="9 10">
    <name type="scientific">candidate division KSB3 bacterium</name>
    <dbReference type="NCBI Taxonomy" id="2044937"/>
    <lineage>
        <taxon>Bacteria</taxon>
        <taxon>candidate division KSB3</taxon>
    </lineage>
</organism>
<accession>A0A2G6E8U2</accession>
<feature type="transmembrane region" description="Helical" evidence="7">
    <location>
        <begin position="336"/>
        <end position="359"/>
    </location>
</feature>
<dbReference type="InterPro" id="IPR035906">
    <property type="entry name" value="MetI-like_sf"/>
</dbReference>
<evidence type="ECO:0000259" key="8">
    <source>
        <dbReference type="PROSITE" id="PS50928"/>
    </source>
</evidence>
<feature type="transmembrane region" description="Helical" evidence="7">
    <location>
        <begin position="230"/>
        <end position="246"/>
    </location>
</feature>
<dbReference type="Pfam" id="PF12911">
    <property type="entry name" value="OppC_N"/>
    <property type="match status" value="1"/>
</dbReference>
<feature type="transmembrane region" description="Helical" evidence="7">
    <location>
        <begin position="206"/>
        <end position="224"/>
    </location>
</feature>
<dbReference type="Gene3D" id="1.10.3720.10">
    <property type="entry name" value="MetI-like"/>
    <property type="match status" value="1"/>
</dbReference>
<dbReference type="PROSITE" id="PS50928">
    <property type="entry name" value="ABC_TM1"/>
    <property type="match status" value="1"/>
</dbReference>
<dbReference type="InterPro" id="IPR025966">
    <property type="entry name" value="OppC_N"/>
</dbReference>
<reference evidence="9 10" key="1">
    <citation type="submission" date="2017-10" db="EMBL/GenBank/DDBJ databases">
        <title>Novel microbial diversity and functional potential in the marine mammal oral microbiome.</title>
        <authorList>
            <person name="Dudek N.K."/>
            <person name="Sun C.L."/>
            <person name="Burstein D."/>
            <person name="Kantor R.S."/>
            <person name="Aliaga Goltsman D.S."/>
            <person name="Bik E.M."/>
            <person name="Thomas B.C."/>
            <person name="Banfield J.F."/>
            <person name="Relman D.A."/>
        </authorList>
    </citation>
    <scope>NUCLEOTIDE SEQUENCE [LARGE SCALE GENOMIC DNA]</scope>
    <source>
        <strain evidence="9">DOLZORAL124_49_17</strain>
    </source>
</reference>
<comment type="caution">
    <text evidence="9">The sequence shown here is derived from an EMBL/GenBank/DDBJ whole genome shotgun (WGS) entry which is preliminary data.</text>
</comment>
<evidence type="ECO:0000256" key="5">
    <source>
        <dbReference type="ARBA" id="ARBA00022989"/>
    </source>
</evidence>
<gene>
    <name evidence="9" type="ORF">CSB45_04180</name>
</gene>
<dbReference type="PANTHER" id="PTHR43386:SF1">
    <property type="entry name" value="D,D-DIPEPTIDE TRANSPORT SYSTEM PERMEASE PROTEIN DDPC-RELATED"/>
    <property type="match status" value="1"/>
</dbReference>
<dbReference type="PANTHER" id="PTHR43386">
    <property type="entry name" value="OLIGOPEPTIDE TRANSPORT SYSTEM PERMEASE PROTEIN APPC"/>
    <property type="match status" value="1"/>
</dbReference>
<dbReference type="Pfam" id="PF00528">
    <property type="entry name" value="BPD_transp_1"/>
    <property type="match status" value="1"/>
</dbReference>